<evidence type="ECO:0000313" key="2">
    <source>
        <dbReference type="EMBL" id="QDU90324.1"/>
    </source>
</evidence>
<dbReference type="RefSeq" id="WP_145288582.1">
    <property type="nucleotide sequence ID" value="NZ_CP036291.1"/>
</dbReference>
<reference evidence="2 3" key="1">
    <citation type="submission" date="2019-02" db="EMBL/GenBank/DDBJ databases">
        <title>Deep-cultivation of Planctomycetes and their phenomic and genomic characterization uncovers novel biology.</title>
        <authorList>
            <person name="Wiegand S."/>
            <person name="Jogler M."/>
            <person name="Boedeker C."/>
            <person name="Pinto D."/>
            <person name="Vollmers J."/>
            <person name="Rivas-Marin E."/>
            <person name="Kohn T."/>
            <person name="Peeters S.H."/>
            <person name="Heuer A."/>
            <person name="Rast P."/>
            <person name="Oberbeckmann S."/>
            <person name="Bunk B."/>
            <person name="Jeske O."/>
            <person name="Meyerdierks A."/>
            <person name="Storesund J.E."/>
            <person name="Kallscheuer N."/>
            <person name="Luecker S."/>
            <person name="Lage O.M."/>
            <person name="Pohl T."/>
            <person name="Merkel B.J."/>
            <person name="Hornburger P."/>
            <person name="Mueller R.-W."/>
            <person name="Bruemmer F."/>
            <person name="Labrenz M."/>
            <person name="Spormann A.M."/>
            <person name="Op den Camp H."/>
            <person name="Overmann J."/>
            <person name="Amann R."/>
            <person name="Jetten M.S.M."/>
            <person name="Mascher T."/>
            <person name="Medema M.H."/>
            <person name="Devos D.P."/>
            <person name="Kaster A.-K."/>
            <person name="Ovreas L."/>
            <person name="Rohde M."/>
            <person name="Galperin M.Y."/>
            <person name="Jogler C."/>
        </authorList>
    </citation>
    <scope>NUCLEOTIDE SEQUENCE [LARGE SCALE GENOMIC DNA]</scope>
    <source>
        <strain evidence="2 3">Pla175</strain>
    </source>
</reference>
<dbReference type="KEGG" id="pnd:Pla175_37270"/>
<keyword evidence="3" id="KW-1185">Reference proteome</keyword>
<dbReference type="PANTHER" id="PTHR31876:SF26">
    <property type="entry name" value="PROTEIN LIKE COV 2"/>
    <property type="match status" value="1"/>
</dbReference>
<evidence type="ECO:0008006" key="4">
    <source>
        <dbReference type="Google" id="ProtNLM"/>
    </source>
</evidence>
<feature type="transmembrane region" description="Helical" evidence="1">
    <location>
        <begin position="24"/>
        <end position="45"/>
    </location>
</feature>
<dbReference type="Pfam" id="PF04367">
    <property type="entry name" value="DUF502"/>
    <property type="match status" value="1"/>
</dbReference>
<evidence type="ECO:0000256" key="1">
    <source>
        <dbReference type="SAM" id="Phobius"/>
    </source>
</evidence>
<dbReference type="AlphaFoldDB" id="A0A518DFT2"/>
<sequence>MTPIPNTETDAPGQHRSFDTFRRAVLRGLGVLLPPLLTIVIFLWVGSTVVRYLLTPMEDAARYVLVEYGSDIKPRTAFPESRVVNGQVSTPDGEYIRTGDKRFIPAGVFLEVQESVGPGLMPKSATDVYQLYMEDRWLRREVVIPIFTCGFILVLYLLGKFLAAGVGRFFWSQFERIIDRLPIVRNVYSSVKQVTDFVFTDPDLEYTRVVAIEYPRRGIWTVAFVTGESMLDIESAANESVMSVLVPTSPMPFTGFTVTVKKSETLDLNITLDQAFQFIVSCGVVVPPQQITAAVRRAKGEAPPVNGAPLTANKLESAEHIAAARPESDDD</sequence>
<dbReference type="EMBL" id="CP036291">
    <property type="protein sequence ID" value="QDU90324.1"/>
    <property type="molecule type" value="Genomic_DNA"/>
</dbReference>
<accession>A0A518DFT2</accession>
<keyword evidence="1" id="KW-0472">Membrane</keyword>
<dbReference type="Proteomes" id="UP000317429">
    <property type="component" value="Chromosome"/>
</dbReference>
<evidence type="ECO:0000313" key="3">
    <source>
        <dbReference type="Proteomes" id="UP000317429"/>
    </source>
</evidence>
<protein>
    <recommendedName>
        <fullName evidence="4">DUF502 domain-containing protein</fullName>
    </recommendedName>
</protein>
<keyword evidence="1" id="KW-1133">Transmembrane helix</keyword>
<name>A0A518DFT2_9BACT</name>
<dbReference type="OrthoDB" id="9780267at2"/>
<keyword evidence="1" id="KW-0812">Transmembrane</keyword>
<dbReference type="InterPro" id="IPR007462">
    <property type="entry name" value="COV1-like"/>
</dbReference>
<dbReference type="PANTHER" id="PTHR31876">
    <property type="entry name" value="COV-LIKE PROTEIN 1"/>
    <property type="match status" value="1"/>
</dbReference>
<feature type="transmembrane region" description="Helical" evidence="1">
    <location>
        <begin position="142"/>
        <end position="171"/>
    </location>
</feature>
<organism evidence="2 3">
    <name type="scientific">Pirellulimonas nuda</name>
    <dbReference type="NCBI Taxonomy" id="2528009"/>
    <lineage>
        <taxon>Bacteria</taxon>
        <taxon>Pseudomonadati</taxon>
        <taxon>Planctomycetota</taxon>
        <taxon>Planctomycetia</taxon>
        <taxon>Pirellulales</taxon>
        <taxon>Lacipirellulaceae</taxon>
        <taxon>Pirellulimonas</taxon>
    </lineage>
</organism>
<proteinExistence type="predicted"/>
<gene>
    <name evidence="2" type="ORF">Pla175_37270</name>
</gene>